<keyword evidence="1" id="KW-1133">Transmembrane helix</keyword>
<gene>
    <name evidence="2" type="ORF">LKD37_12440</name>
</gene>
<organism evidence="2 3">
    <name type="scientific">Brotocaccenecus cirricatena</name>
    <dbReference type="NCBI Taxonomy" id="3064195"/>
    <lineage>
        <taxon>Bacteria</taxon>
        <taxon>Bacillati</taxon>
        <taxon>Bacillota</taxon>
        <taxon>Clostridia</taxon>
        <taxon>Eubacteriales</taxon>
        <taxon>Oscillospiraceae</taxon>
        <taxon>Brotocaccenecus</taxon>
    </lineage>
</organism>
<evidence type="ECO:0000313" key="3">
    <source>
        <dbReference type="Proteomes" id="UP001199319"/>
    </source>
</evidence>
<evidence type="ECO:0000256" key="1">
    <source>
        <dbReference type="SAM" id="Phobius"/>
    </source>
</evidence>
<accession>A0AAE3DDQ9</accession>
<evidence type="ECO:0000313" key="2">
    <source>
        <dbReference type="EMBL" id="MCC2130308.1"/>
    </source>
</evidence>
<dbReference type="Pfam" id="PF12666">
    <property type="entry name" value="PrgI"/>
    <property type="match status" value="1"/>
</dbReference>
<dbReference type="InterPro" id="IPR024414">
    <property type="entry name" value="Uncharacterised_PrgI"/>
</dbReference>
<feature type="transmembrane region" description="Helical" evidence="1">
    <location>
        <begin position="51"/>
        <end position="68"/>
    </location>
</feature>
<keyword evidence="1" id="KW-0472">Membrane</keyword>
<dbReference type="Proteomes" id="UP001199319">
    <property type="component" value="Unassembled WGS sequence"/>
</dbReference>
<sequence>MEIKINREIRDYKENIFFGLSLRQLIFSLLACGMAVGIYLGLRDALGTETVSWLCILGAAPFAAMGFVKYHGMMAEKFFIAWLRSEFLVPKRLTFRPTNLYWEAMQEQRRQEKKRSAINFGAFAPKLIAEHGTKRRRSKKC</sequence>
<dbReference type="RefSeq" id="WP_302929525.1">
    <property type="nucleotide sequence ID" value="NZ_JAJEPW010000043.1"/>
</dbReference>
<reference evidence="2" key="1">
    <citation type="submission" date="2021-10" db="EMBL/GenBank/DDBJ databases">
        <title>Anaerobic single-cell dispensing facilitates the cultivation of human gut bacteria.</title>
        <authorList>
            <person name="Afrizal A."/>
        </authorList>
    </citation>
    <scope>NUCLEOTIDE SEQUENCE</scope>
    <source>
        <strain evidence="2">CLA-AA-H272</strain>
    </source>
</reference>
<dbReference type="EMBL" id="JAJEPW010000043">
    <property type="protein sequence ID" value="MCC2130308.1"/>
    <property type="molecule type" value="Genomic_DNA"/>
</dbReference>
<feature type="transmembrane region" description="Helical" evidence="1">
    <location>
        <begin position="20"/>
        <end position="39"/>
    </location>
</feature>
<proteinExistence type="predicted"/>
<keyword evidence="1" id="KW-0812">Transmembrane</keyword>
<name>A0AAE3DDQ9_9FIRM</name>
<dbReference type="AlphaFoldDB" id="A0AAE3DDQ9"/>
<protein>
    <submittedName>
        <fullName evidence="2">PrgI family protein</fullName>
    </submittedName>
</protein>
<keyword evidence="3" id="KW-1185">Reference proteome</keyword>
<comment type="caution">
    <text evidence="2">The sequence shown here is derived from an EMBL/GenBank/DDBJ whole genome shotgun (WGS) entry which is preliminary data.</text>
</comment>